<dbReference type="OrthoDB" id="372624at2759"/>
<feature type="region of interest" description="Disordered" evidence="2">
    <location>
        <begin position="394"/>
        <end position="421"/>
    </location>
</feature>
<feature type="compositionally biased region" description="Polar residues" evidence="2">
    <location>
        <begin position="2066"/>
        <end position="2082"/>
    </location>
</feature>
<feature type="region of interest" description="Disordered" evidence="2">
    <location>
        <begin position="146"/>
        <end position="250"/>
    </location>
</feature>
<dbReference type="SMART" id="SM00717">
    <property type="entry name" value="SANT"/>
    <property type="match status" value="1"/>
</dbReference>
<feature type="compositionally biased region" description="Low complexity" evidence="2">
    <location>
        <begin position="2083"/>
        <end position="2112"/>
    </location>
</feature>
<feature type="compositionally biased region" description="Polar residues" evidence="2">
    <location>
        <begin position="973"/>
        <end position="988"/>
    </location>
</feature>
<sequence>MHGCNSGSALLVNAEVDSMGGVVDGGVGIGVKTSPRRVAIEKAQAELRQEYDVREERRRELEFLEKGGNPLDFKFGNAASVSVQSTSLTDQQAEHFAISEAKGSLGLTASPHGDSVESSGRPGIPAVCEPNSADNLLLFHGENELPEGERKSMHPRKKNTVVPSEQSSQMGRTQNAKESEDSAIFRPYARRNRSKLNRDAARSSSTEMGQGRGGHGPFLPARVSSKDEKVLTNNQKDKNIPSVNTAKSATSNGDLASKVITSGNLLNMELDGGQAAEATTDQSKGDLSKSKVDATVPNEPVQVDVHKSVVNLASEEPDLVGGKEQAISTGFECPADSGANKAENETISNKLNGFGDAKRDGKNIRVEGQNSSAARGVKGLDSESSCTENSLSLDVNNDNDACINPKNVDSNGKPTEQTSEKVESLNLAVGELAKEKNEIVAVDNVAIICDAQTSMTPNHSLTDSIVKVEEEIRSELQNEVSCPSNKEVQQSSPPVSEADRKTNTVLGDNSNSKNENICASGPLGTMGNFICKISERTLLGRISTANTDVQTNLDDHVKVVDKVHEDSILEEARIIEVAKRKRIAELSVGALPLENRRKSHWDFVLEEMAWLANDFAQERLWKMTAATQLCRRAAFTSRLKYEEQNQFWKLKRVALTLANAVMEFWHSAELLRNSKDRSLGPNNSGHDLVGSRANEVTENKNAELDMVLVIFSVLRYMVFLSLTKTSKYFHHIDATFFFLSSLYVQHILEQDIHKEQQEHPGKNNEFAIRAYAVRFLKYNSSPVPTLQAEAPATPDRISDSGITDISWNEHLTEESLFYSVPSGAMETYRRSIESYLVQTEKTGSSAQEEVETSAYDDGAEFGYGDFVYDEDEGETSTYYLPGAFEGRKSSKLNKKKRKNPMKSYPARPYEMDADLPYGSCAQQSVLIGKRPGSSLNVGPIPTKRVRTGSRQRVISPFGSAAAAGGLQAPMKTDASSGDTNSFQDDQSTLHGGFQMQKSNEVESIGDFERQLPYDCAETPTKPKKKKKAKNLVRRNSSILTDSGLFIPEMVWLVLFFFFFFMVFKCLNLAFRRVLHMIRVGIWNLLFTVNRYEDALVGYIYSVSCSSHFTFSIVFSLVLYGQQNAKKLKLMKQQPDNAFDINPSGSIPSPVGSQMSNMSNPNKIIRLIHGRDRGRKAKIPKMSAGEPGSGCPWSLFEDQALVVLVHDMGPNWELISDAINSTLQFKCIFRKPKECKERHKILMDRSGDGADSADDSGSSQPYPSTLPGIPKGSARQLFQRLQGPMEEDTLKSHFEKIIHIGKKQHCRQNQHDNQDLKQIVPVHNSHVIALSQVCPNNLNGGVLTPLDLCDATASSQDVLPLGYQASNTSSLAISNQGAAGSMLPASAANSSLQGSSGMVLGSNLASLSTPLNSSVRDGRYGVPRTSLPADEQHRMQQYNQMLSGRNVQQSNLSLPGAVSGSDRMVRVLSGNNLGMMCGINRSMPISRPGYQGMTSSAMLNSGSMLSSNLVGGMQNPVNMHSGPGSGQGNSMLRPRDTKHMMRMPVPEHGDFNPACFNHMDAGQKPCDSSPGHSPELQMQSQGNGQGVSAFNGLNSAYPNQSTAPSVQSYPGHPQQQQQQMPQQQSHALSNSHHPQHQGSNHASGPQQQAYAMRLAKERQMKQQRLMQQQQPQQQQQKQFTASSALMSHVQPQTQLPISSSLQNSSQIQSQASTQPVSLPPPSSPMTPMSLQHQQKHHLAPHGLGRNPQTGASGLNNQIGKQRQRQPQQQQQQFQQSGRHHPQQRQQPQSQQQTKLLKGVGRGNMLVHQNLSADPAHLNGLSMAPSNQAAEKGEQIMHLMQGQGLYPGPGTSPSQQSKPLVSQPQQKLFSGATPPSTKQPQQMASHSDNSSQGQVSTVPSGHIPSAGNQCVLPASVGPNHQHLQLQSQPHEKKVNQNQSTVQRVLQQNRQVNSDPLSKRQAEPAQADQQPMNNALQMGTTTTAAVSEVGIDSANNTMQNVPSAGSQWKSSDPVYTPGMPTVATQVGSIGSPPLPNSAASVPVPSVSQGLGQRQLPGGLPLHGSKAGAQRSQLPQIQQSSTPAPSQQHYQPQEQLQQDLHNSPPQQLPLQQQSQQETPHLQAVQGSLYHRPSNSKPE</sequence>
<feature type="compositionally biased region" description="Polar residues" evidence="2">
    <location>
        <begin position="161"/>
        <end position="174"/>
    </location>
</feature>
<dbReference type="GO" id="GO:0006325">
    <property type="term" value="P:chromatin organization"/>
    <property type="evidence" value="ECO:0007669"/>
    <property type="project" value="UniProtKB-KW"/>
</dbReference>
<keyword evidence="7" id="KW-1185">Reference proteome</keyword>
<proteinExistence type="predicted"/>
<feature type="compositionally biased region" description="Polar residues" evidence="2">
    <location>
        <begin position="407"/>
        <end position="417"/>
    </location>
</feature>
<evidence type="ECO:0000313" key="7">
    <source>
        <dbReference type="Proteomes" id="UP000325315"/>
    </source>
</evidence>
<accession>A0A5B6VZ31</accession>
<feature type="compositionally biased region" description="Low complexity" evidence="2">
    <location>
        <begin position="1763"/>
        <end position="1775"/>
    </location>
</feature>
<dbReference type="PANTHER" id="PTHR46774">
    <property type="entry name" value="CHROMATIN MODIFICATION-RELATED PROTEIN EAF1 A-RELATED"/>
    <property type="match status" value="1"/>
</dbReference>
<keyword evidence="3" id="KW-0472">Membrane</keyword>
<feature type="compositionally biased region" description="Low complexity" evidence="2">
    <location>
        <begin position="2033"/>
        <end position="2058"/>
    </location>
</feature>
<dbReference type="EMBL" id="SMMG02000005">
    <property type="protein sequence ID" value="KAA3474859.1"/>
    <property type="molecule type" value="Genomic_DNA"/>
</dbReference>
<feature type="compositionally biased region" description="Polar residues" evidence="2">
    <location>
        <begin position="1992"/>
        <end position="2007"/>
    </location>
</feature>
<dbReference type="PROSITE" id="PS51204">
    <property type="entry name" value="HSA"/>
    <property type="match status" value="1"/>
</dbReference>
<feature type="compositionally biased region" description="Low complexity" evidence="2">
    <location>
        <begin position="1661"/>
        <end position="1677"/>
    </location>
</feature>
<feature type="compositionally biased region" description="Polar residues" evidence="2">
    <location>
        <begin position="1849"/>
        <end position="1897"/>
    </location>
</feature>
<feature type="domain" description="HSA" evidence="5">
    <location>
        <begin position="588"/>
        <end position="663"/>
    </location>
</feature>
<feature type="region of interest" description="Disordered" evidence="2">
    <location>
        <begin position="965"/>
        <end position="988"/>
    </location>
</feature>
<feature type="compositionally biased region" description="Low complexity" evidence="2">
    <location>
        <begin position="1782"/>
        <end position="1791"/>
    </location>
</feature>
<comment type="caution">
    <text evidence="6">The sequence shown here is derived from an EMBL/GenBank/DDBJ whole genome shotgun (WGS) entry which is preliminary data.</text>
</comment>
<dbReference type="Pfam" id="PF07529">
    <property type="entry name" value="HSA"/>
    <property type="match status" value="1"/>
</dbReference>
<dbReference type="SMART" id="SM00573">
    <property type="entry name" value="HSA"/>
    <property type="match status" value="1"/>
</dbReference>
<feature type="compositionally biased region" description="Polar residues" evidence="2">
    <location>
        <begin position="1745"/>
        <end position="1759"/>
    </location>
</feature>
<dbReference type="InterPro" id="IPR044798">
    <property type="entry name" value="EAF1A/B"/>
</dbReference>
<dbReference type="InterPro" id="IPR014012">
    <property type="entry name" value="HSA_dom"/>
</dbReference>
<evidence type="ECO:0000313" key="6">
    <source>
        <dbReference type="EMBL" id="KAA3474859.1"/>
    </source>
</evidence>
<feature type="region of interest" description="Disordered" evidence="2">
    <location>
        <begin position="1244"/>
        <end position="1269"/>
    </location>
</feature>
<evidence type="ECO:0000256" key="2">
    <source>
        <dbReference type="SAM" id="MobiDB-lite"/>
    </source>
</evidence>
<dbReference type="Pfam" id="PF13921">
    <property type="entry name" value="Myb_DNA-bind_6"/>
    <property type="match status" value="1"/>
</dbReference>
<feature type="region of interest" description="Disordered" evidence="2">
    <location>
        <begin position="1560"/>
        <end position="1793"/>
    </location>
</feature>
<organism evidence="6 7">
    <name type="scientific">Gossypium australe</name>
    <dbReference type="NCBI Taxonomy" id="47621"/>
    <lineage>
        <taxon>Eukaryota</taxon>
        <taxon>Viridiplantae</taxon>
        <taxon>Streptophyta</taxon>
        <taxon>Embryophyta</taxon>
        <taxon>Tracheophyta</taxon>
        <taxon>Spermatophyta</taxon>
        <taxon>Magnoliopsida</taxon>
        <taxon>eudicotyledons</taxon>
        <taxon>Gunneridae</taxon>
        <taxon>Pentapetalae</taxon>
        <taxon>rosids</taxon>
        <taxon>malvids</taxon>
        <taxon>Malvales</taxon>
        <taxon>Malvaceae</taxon>
        <taxon>Malvoideae</taxon>
        <taxon>Gossypium</taxon>
    </lineage>
</organism>
<keyword evidence="3" id="KW-1133">Transmembrane helix</keyword>
<feature type="compositionally biased region" description="Basic and acidic residues" evidence="2">
    <location>
        <begin position="224"/>
        <end position="239"/>
    </location>
</feature>
<dbReference type="CDD" id="cd00167">
    <property type="entry name" value="SANT"/>
    <property type="match status" value="1"/>
</dbReference>
<feature type="region of interest" description="Disordered" evidence="2">
    <location>
        <begin position="366"/>
        <end position="385"/>
    </location>
</feature>
<feature type="region of interest" description="Disordered" evidence="2">
    <location>
        <begin position="1840"/>
        <end position="1969"/>
    </location>
</feature>
<keyword evidence="3" id="KW-0812">Transmembrane</keyword>
<feature type="compositionally biased region" description="Polar residues" evidence="2">
    <location>
        <begin position="477"/>
        <end position="494"/>
    </location>
</feature>
<evidence type="ECO:0000256" key="1">
    <source>
        <dbReference type="ARBA" id="ARBA00022853"/>
    </source>
</evidence>
<dbReference type="InterPro" id="IPR001005">
    <property type="entry name" value="SANT/Myb"/>
</dbReference>
<protein>
    <submittedName>
        <fullName evidence="6">Chromatin modification-related protein EAF1 B-like isoform X1</fullName>
    </submittedName>
</protein>
<feature type="domain" description="Myb-like" evidence="4">
    <location>
        <begin position="1191"/>
        <end position="1242"/>
    </location>
</feature>
<dbReference type="Proteomes" id="UP000325315">
    <property type="component" value="Unassembled WGS sequence"/>
</dbReference>
<dbReference type="GO" id="GO:0035267">
    <property type="term" value="C:NuA4 histone acetyltransferase complex"/>
    <property type="evidence" value="ECO:0007669"/>
    <property type="project" value="InterPro"/>
</dbReference>
<feature type="region of interest" description="Disordered" evidence="2">
    <location>
        <begin position="476"/>
        <end position="509"/>
    </location>
</feature>
<feature type="compositionally biased region" description="Polar residues" evidence="2">
    <location>
        <begin position="1678"/>
        <end position="1692"/>
    </location>
</feature>
<reference evidence="7" key="1">
    <citation type="journal article" date="2019" name="Plant Biotechnol. J.">
        <title>Genome sequencing of the Australian wild diploid species Gossypium australe highlights disease resistance and delayed gland morphogenesis.</title>
        <authorList>
            <person name="Cai Y."/>
            <person name="Cai X."/>
            <person name="Wang Q."/>
            <person name="Wang P."/>
            <person name="Zhang Y."/>
            <person name="Cai C."/>
            <person name="Xu Y."/>
            <person name="Wang K."/>
            <person name="Zhou Z."/>
            <person name="Wang C."/>
            <person name="Geng S."/>
            <person name="Li B."/>
            <person name="Dong Q."/>
            <person name="Hou Y."/>
            <person name="Wang H."/>
            <person name="Ai P."/>
            <person name="Liu Z."/>
            <person name="Yi F."/>
            <person name="Sun M."/>
            <person name="An G."/>
            <person name="Cheng J."/>
            <person name="Zhang Y."/>
            <person name="Shi Q."/>
            <person name="Xie Y."/>
            <person name="Shi X."/>
            <person name="Chang Y."/>
            <person name="Huang F."/>
            <person name="Chen Y."/>
            <person name="Hong S."/>
            <person name="Mi L."/>
            <person name="Sun Q."/>
            <person name="Zhang L."/>
            <person name="Zhou B."/>
            <person name="Peng R."/>
            <person name="Zhang X."/>
            <person name="Liu F."/>
        </authorList>
    </citation>
    <scope>NUCLEOTIDE SEQUENCE [LARGE SCALE GENOMIC DNA]</scope>
    <source>
        <strain evidence="7">cv. PA1801</strain>
    </source>
</reference>
<gene>
    <name evidence="6" type="ORF">EPI10_025110</name>
</gene>
<dbReference type="PROSITE" id="PS50090">
    <property type="entry name" value="MYB_LIKE"/>
    <property type="match status" value="1"/>
</dbReference>
<feature type="compositionally biased region" description="Low complexity" evidence="2">
    <location>
        <begin position="1612"/>
        <end position="1623"/>
    </location>
</feature>
<evidence type="ECO:0000259" key="4">
    <source>
        <dbReference type="PROSITE" id="PS50090"/>
    </source>
</evidence>
<feature type="compositionally biased region" description="Polar residues" evidence="2">
    <location>
        <begin position="1624"/>
        <end position="1648"/>
    </location>
</feature>
<evidence type="ECO:0000256" key="3">
    <source>
        <dbReference type="SAM" id="Phobius"/>
    </source>
</evidence>
<keyword evidence="1" id="KW-0156">Chromatin regulator</keyword>
<dbReference type="Gene3D" id="1.10.10.60">
    <property type="entry name" value="Homeodomain-like"/>
    <property type="match status" value="1"/>
</dbReference>
<feature type="compositionally biased region" description="Low complexity" evidence="2">
    <location>
        <begin position="1693"/>
        <end position="1715"/>
    </location>
</feature>
<feature type="region of interest" description="Disordered" evidence="2">
    <location>
        <begin position="1992"/>
        <end position="2134"/>
    </location>
</feature>
<evidence type="ECO:0000259" key="5">
    <source>
        <dbReference type="PROSITE" id="PS51204"/>
    </source>
</evidence>
<feature type="transmembrane region" description="Helical" evidence="3">
    <location>
        <begin position="1044"/>
        <end position="1066"/>
    </location>
</feature>
<feature type="compositionally biased region" description="Polar residues" evidence="2">
    <location>
        <begin position="1575"/>
        <end position="1607"/>
    </location>
</feature>
<feature type="compositionally biased region" description="Low complexity" evidence="2">
    <location>
        <begin position="1939"/>
        <end position="1950"/>
    </location>
</feature>
<dbReference type="PANTHER" id="PTHR46774:SF3">
    <property type="entry name" value="CHROMATIN MODIFICATION-RELATED PROTEIN EAF1 A-RELATED"/>
    <property type="match status" value="1"/>
</dbReference>
<name>A0A5B6VZ31_9ROSI</name>
<feature type="compositionally biased region" description="Polar residues" evidence="2">
    <location>
        <begin position="241"/>
        <end position="250"/>
    </location>
</feature>
<feature type="transmembrane region" description="Helical" evidence="3">
    <location>
        <begin position="1097"/>
        <end position="1120"/>
    </location>
</feature>